<dbReference type="AlphaFoldDB" id="A0A9X4KWL3"/>
<comment type="caution">
    <text evidence="2">The sequence shown here is derived from an EMBL/GenBank/DDBJ whole genome shotgun (WGS) entry which is preliminary data.</text>
</comment>
<protein>
    <recommendedName>
        <fullName evidence="1">ATP-dependent helicase/deoxyribonuclease subunit B N-terminal domain-containing protein</fullName>
    </recommendedName>
</protein>
<evidence type="ECO:0000313" key="3">
    <source>
        <dbReference type="Proteomes" id="UP001153404"/>
    </source>
</evidence>
<keyword evidence="3" id="KW-1185">Reference proteome</keyword>
<dbReference type="InterPro" id="IPR049035">
    <property type="entry name" value="ADDB_N"/>
</dbReference>
<gene>
    <name evidence="2" type="ORF">OMP40_24340</name>
</gene>
<feature type="domain" description="ATP-dependent helicase/deoxyribonuclease subunit B N-terminal" evidence="1">
    <location>
        <begin position="5"/>
        <end position="143"/>
    </location>
</feature>
<dbReference type="Gene3D" id="3.40.50.300">
    <property type="entry name" value="P-loop containing nucleotide triphosphate hydrolases"/>
    <property type="match status" value="1"/>
</dbReference>
<proteinExistence type="predicted"/>
<sequence length="218" mass="22761">MKLRLIAGRSGSGKSHLIKTEIAERIAREPAGPPLLLIVPEQATFQTEYAFASSPGARGFMRLQVSSFRRLAFRVMQESGGSAVVPIGDNGKSMLVHKALVRRQGELKLYRSGTGGAGLAERIGEQLTEWKRYGTSPDALRSVPLAAGAASTGGGGAGRQGAGGCRGPAVGQAARSLAVIRGRRARAGRSLSGRRGCARVPDTRGAFVRAARRGGDLA</sequence>
<accession>A0A9X4KWL3</accession>
<reference evidence="2" key="1">
    <citation type="submission" date="2022-10" db="EMBL/GenBank/DDBJ databases">
        <title>Comparative genomic analysis of Cohnella hashimotonis sp. nov., isolated from the International Space Station.</title>
        <authorList>
            <person name="Simpson A."/>
            <person name="Venkateswaran K."/>
        </authorList>
    </citation>
    <scope>NUCLEOTIDE SEQUENCE</scope>
    <source>
        <strain evidence="2">DSM 28161</strain>
    </source>
</reference>
<dbReference type="Proteomes" id="UP001153404">
    <property type="component" value="Unassembled WGS sequence"/>
</dbReference>
<dbReference type="EMBL" id="JAPDIA010000008">
    <property type="protein sequence ID" value="MDG0812133.1"/>
    <property type="molecule type" value="Genomic_DNA"/>
</dbReference>
<name>A0A9X4KWL3_9BACL</name>
<dbReference type="SUPFAM" id="SSF52540">
    <property type="entry name" value="P-loop containing nucleoside triphosphate hydrolases"/>
    <property type="match status" value="1"/>
</dbReference>
<dbReference type="InterPro" id="IPR027417">
    <property type="entry name" value="P-loop_NTPase"/>
</dbReference>
<organism evidence="2 3">
    <name type="scientific">Cohnella rhizosphaerae</name>
    <dbReference type="NCBI Taxonomy" id="1457232"/>
    <lineage>
        <taxon>Bacteria</taxon>
        <taxon>Bacillati</taxon>
        <taxon>Bacillota</taxon>
        <taxon>Bacilli</taxon>
        <taxon>Bacillales</taxon>
        <taxon>Paenibacillaceae</taxon>
        <taxon>Cohnella</taxon>
    </lineage>
</organism>
<evidence type="ECO:0000259" key="1">
    <source>
        <dbReference type="Pfam" id="PF21445"/>
    </source>
</evidence>
<dbReference type="Pfam" id="PF21445">
    <property type="entry name" value="ADDB_N"/>
    <property type="match status" value="1"/>
</dbReference>
<evidence type="ECO:0000313" key="2">
    <source>
        <dbReference type="EMBL" id="MDG0812133.1"/>
    </source>
</evidence>